<accession>A0A1A6AJA0</accession>
<keyword evidence="2" id="KW-0808">Transferase</keyword>
<proteinExistence type="predicted"/>
<organism evidence="2 3">
    <name type="scientific">Clostridium ragsdalei P11</name>
    <dbReference type="NCBI Taxonomy" id="1353534"/>
    <lineage>
        <taxon>Bacteria</taxon>
        <taxon>Bacillati</taxon>
        <taxon>Bacillota</taxon>
        <taxon>Clostridia</taxon>
        <taxon>Eubacteriales</taxon>
        <taxon>Clostridiaceae</taxon>
        <taxon>Clostridium</taxon>
    </lineage>
</organism>
<dbReference type="PANTHER" id="PTHR43792:SF1">
    <property type="entry name" value="N-ACETYLTRANSFERASE DOMAIN-CONTAINING PROTEIN"/>
    <property type="match status" value="1"/>
</dbReference>
<evidence type="ECO:0000259" key="1">
    <source>
        <dbReference type="PROSITE" id="PS51186"/>
    </source>
</evidence>
<feature type="domain" description="N-acetyltransferase" evidence="1">
    <location>
        <begin position="8"/>
        <end position="166"/>
    </location>
</feature>
<gene>
    <name evidence="2" type="ORF">CLRAG_37540</name>
</gene>
<dbReference type="RefSeq" id="WP_065079781.1">
    <property type="nucleotide sequence ID" value="NZ_LROS01000075.1"/>
</dbReference>
<dbReference type="SUPFAM" id="SSF55729">
    <property type="entry name" value="Acyl-CoA N-acyltransferases (Nat)"/>
    <property type="match status" value="1"/>
</dbReference>
<dbReference type="PANTHER" id="PTHR43792">
    <property type="entry name" value="GNAT FAMILY, PUTATIVE (AFU_ORTHOLOGUE AFUA_3G00765)-RELATED-RELATED"/>
    <property type="match status" value="1"/>
</dbReference>
<sequence length="175" mass="20367">MHLKTDRLIIRDFDKKDAAGLYEILEHPPVHCFLSEKLDSLDEAEKEVERRCKEGEDFAVCLSDTDSIIGDLFAIKEEPDTYSVGWNFNLKYGKRGYATEAAKALIDYFFNNGARRIYAYAEDDNIPSQKLCERLGMRKEGLFMEFISFVNNPDGTPHYENTYQYAILKREWIEP</sequence>
<dbReference type="Gene3D" id="3.40.630.30">
    <property type="match status" value="1"/>
</dbReference>
<keyword evidence="3" id="KW-1185">Reference proteome</keyword>
<dbReference type="GO" id="GO:0016747">
    <property type="term" value="F:acyltransferase activity, transferring groups other than amino-acyl groups"/>
    <property type="evidence" value="ECO:0007669"/>
    <property type="project" value="InterPro"/>
</dbReference>
<dbReference type="Pfam" id="PF13302">
    <property type="entry name" value="Acetyltransf_3"/>
    <property type="match status" value="1"/>
</dbReference>
<dbReference type="InterPro" id="IPR016181">
    <property type="entry name" value="Acyl_CoA_acyltransferase"/>
</dbReference>
<dbReference type="InterPro" id="IPR051531">
    <property type="entry name" value="N-acetyltransferase"/>
</dbReference>
<dbReference type="PATRIC" id="fig|1353534.3.peg.3818"/>
<name>A0A1A6AJA0_9CLOT</name>
<dbReference type="AlphaFoldDB" id="A0A1A6AJA0"/>
<protein>
    <submittedName>
        <fullName evidence="2">Acetyltransferase (GNAT) family protein</fullName>
    </submittedName>
</protein>
<evidence type="ECO:0000313" key="2">
    <source>
        <dbReference type="EMBL" id="OBR90147.1"/>
    </source>
</evidence>
<comment type="caution">
    <text evidence="2">The sequence shown here is derived from an EMBL/GenBank/DDBJ whole genome shotgun (WGS) entry which is preliminary data.</text>
</comment>
<dbReference type="EMBL" id="LROS01000075">
    <property type="protein sequence ID" value="OBR90147.1"/>
    <property type="molecule type" value="Genomic_DNA"/>
</dbReference>
<dbReference type="InterPro" id="IPR000182">
    <property type="entry name" value="GNAT_dom"/>
</dbReference>
<evidence type="ECO:0000313" key="3">
    <source>
        <dbReference type="Proteomes" id="UP000093954"/>
    </source>
</evidence>
<dbReference type="Proteomes" id="UP000093954">
    <property type="component" value="Unassembled WGS sequence"/>
</dbReference>
<reference evidence="2 3" key="1">
    <citation type="journal article" date="2012" name="Front. Microbiol.">
        <title>Draft Genome Sequence of the Virulent Strain 01-B526 of the Fish Pathogen Aeromonas salmonicida.</title>
        <authorList>
            <person name="Charette S.J."/>
            <person name="Brochu F."/>
            <person name="Boyle B."/>
            <person name="Filion G."/>
            <person name="Tanaka K.H."/>
            <person name="Derome N."/>
        </authorList>
    </citation>
    <scope>NUCLEOTIDE SEQUENCE [LARGE SCALE GENOMIC DNA]</scope>
    <source>
        <strain evidence="2 3">P11</strain>
    </source>
</reference>
<dbReference type="PROSITE" id="PS51186">
    <property type="entry name" value="GNAT"/>
    <property type="match status" value="1"/>
</dbReference>